<evidence type="ECO:0000256" key="7">
    <source>
        <dbReference type="ARBA" id="ARBA00023136"/>
    </source>
</evidence>
<evidence type="ECO:0000256" key="5">
    <source>
        <dbReference type="ARBA" id="ARBA00022985"/>
    </source>
</evidence>
<evidence type="ECO:0000313" key="9">
    <source>
        <dbReference type="EMBL" id="QDL93555.1"/>
    </source>
</evidence>
<dbReference type="GO" id="GO:0005886">
    <property type="term" value="C:plasma membrane"/>
    <property type="evidence" value="ECO:0007669"/>
    <property type="project" value="TreeGrafter"/>
</dbReference>
<keyword evidence="1" id="KW-1003">Cell membrane</keyword>
<dbReference type="GO" id="GO:0009103">
    <property type="term" value="P:lipopolysaccharide biosynthetic process"/>
    <property type="evidence" value="ECO:0007669"/>
    <property type="project" value="UniProtKB-KW"/>
</dbReference>
<dbReference type="KEGG" id="ppru:FDP22_02620"/>
<keyword evidence="6" id="KW-1133">Transmembrane helix</keyword>
<sequence>MKNEELNVATLAEEIGAAMAPLAPFEVIFVNDGSTDDTAGAIARTRARFPWLREVRHAASCGQSAAVLSGVRAATAPVCCTLDGDGQNPPSELPNLLAPLLADTTGTVGLVAGQRVDRQDTASKRLGSRAANALRRRLLKDDTRDTGCGLKAFPRQVFLSLPFFDHIHRYLPAMVKREGYQIVLVDVTHRARAEGRSNYTNFGRAMVGVLDLVGVWWLLRRRKVQRVVHSDAWQGAAARLPAGGDAA</sequence>
<dbReference type="GO" id="GO:0099621">
    <property type="term" value="F:undecaprenyl-phosphate 4-deoxy-4-formamido-L-arabinose transferase activity"/>
    <property type="evidence" value="ECO:0007669"/>
    <property type="project" value="TreeGrafter"/>
</dbReference>
<dbReference type="FunFam" id="3.90.550.10:FF:000170">
    <property type="entry name" value="Dolichol-phosphate mannosyltransferase"/>
    <property type="match status" value="1"/>
</dbReference>
<keyword evidence="4" id="KW-0812">Transmembrane</keyword>
<dbReference type="InterPro" id="IPR001173">
    <property type="entry name" value="Glyco_trans_2-like"/>
</dbReference>
<keyword evidence="3 9" id="KW-0808">Transferase</keyword>
<dbReference type="AlphaFoldDB" id="A0A5B8FYH5"/>
<dbReference type="Pfam" id="PF00535">
    <property type="entry name" value="Glycos_transf_2"/>
    <property type="match status" value="1"/>
</dbReference>
<keyword evidence="5" id="KW-0448">Lipopolysaccharide biosynthesis</keyword>
<evidence type="ECO:0000259" key="8">
    <source>
        <dbReference type="Pfam" id="PF00535"/>
    </source>
</evidence>
<evidence type="ECO:0000256" key="4">
    <source>
        <dbReference type="ARBA" id="ARBA00022692"/>
    </source>
</evidence>
<name>A0A5B8FYH5_9RHOB</name>
<dbReference type="Proteomes" id="UP000305888">
    <property type="component" value="Chromosome"/>
</dbReference>
<dbReference type="SUPFAM" id="SSF53448">
    <property type="entry name" value="Nucleotide-diphospho-sugar transferases"/>
    <property type="match status" value="1"/>
</dbReference>
<keyword evidence="10" id="KW-1185">Reference proteome</keyword>
<evidence type="ECO:0000256" key="2">
    <source>
        <dbReference type="ARBA" id="ARBA00022676"/>
    </source>
</evidence>
<dbReference type="InterPro" id="IPR029044">
    <property type="entry name" value="Nucleotide-diphossugar_trans"/>
</dbReference>
<gene>
    <name evidence="9" type="ORF">FDP22_02620</name>
</gene>
<feature type="domain" description="Glycosyltransferase 2-like" evidence="8">
    <location>
        <begin position="3"/>
        <end position="158"/>
    </location>
</feature>
<dbReference type="CDD" id="cd04179">
    <property type="entry name" value="DPM_DPG-synthase_like"/>
    <property type="match status" value="1"/>
</dbReference>
<keyword evidence="2" id="KW-0328">Glycosyltransferase</keyword>
<evidence type="ECO:0000256" key="1">
    <source>
        <dbReference type="ARBA" id="ARBA00022475"/>
    </source>
</evidence>
<dbReference type="Gene3D" id="3.90.550.10">
    <property type="entry name" value="Spore Coat Polysaccharide Biosynthesis Protein SpsA, Chain A"/>
    <property type="match status" value="1"/>
</dbReference>
<evidence type="ECO:0000256" key="6">
    <source>
        <dbReference type="ARBA" id="ARBA00022989"/>
    </source>
</evidence>
<dbReference type="OrthoDB" id="9807795at2"/>
<dbReference type="PANTHER" id="PTHR48090:SF3">
    <property type="entry name" value="UNDECAPRENYL-PHOSPHATE 4-DEOXY-4-FORMAMIDO-L-ARABINOSE TRANSFERASE"/>
    <property type="match status" value="1"/>
</dbReference>
<organism evidence="9 10">
    <name type="scientific">Paroceanicella profunda</name>
    <dbReference type="NCBI Taxonomy" id="2579971"/>
    <lineage>
        <taxon>Bacteria</taxon>
        <taxon>Pseudomonadati</taxon>
        <taxon>Pseudomonadota</taxon>
        <taxon>Alphaproteobacteria</taxon>
        <taxon>Rhodobacterales</taxon>
        <taxon>Paracoccaceae</taxon>
        <taxon>Paroceanicella</taxon>
    </lineage>
</organism>
<evidence type="ECO:0000256" key="3">
    <source>
        <dbReference type="ARBA" id="ARBA00022679"/>
    </source>
</evidence>
<dbReference type="InterPro" id="IPR050256">
    <property type="entry name" value="Glycosyltransferase_2"/>
</dbReference>
<keyword evidence="7" id="KW-0472">Membrane</keyword>
<evidence type="ECO:0000313" key="10">
    <source>
        <dbReference type="Proteomes" id="UP000305888"/>
    </source>
</evidence>
<dbReference type="PANTHER" id="PTHR48090">
    <property type="entry name" value="UNDECAPRENYL-PHOSPHATE 4-DEOXY-4-FORMAMIDO-L-ARABINOSE TRANSFERASE-RELATED"/>
    <property type="match status" value="1"/>
</dbReference>
<dbReference type="EMBL" id="CP040818">
    <property type="protein sequence ID" value="QDL93555.1"/>
    <property type="molecule type" value="Genomic_DNA"/>
</dbReference>
<proteinExistence type="predicted"/>
<reference evidence="9 10" key="1">
    <citation type="submission" date="2019-06" db="EMBL/GenBank/DDBJ databases">
        <title>Genome sequence of Rhodobacteraceae bacterium D4M1.</title>
        <authorList>
            <person name="Cao J."/>
        </authorList>
    </citation>
    <scope>NUCLEOTIDE SEQUENCE [LARGE SCALE GENOMIC DNA]</scope>
    <source>
        <strain evidence="9 10">D4M1</strain>
    </source>
</reference>
<accession>A0A5B8FYH5</accession>
<protein>
    <submittedName>
        <fullName evidence="9">Glycosyltransferase family 2 protein</fullName>
    </submittedName>
</protein>